<evidence type="ECO:0000313" key="4">
    <source>
        <dbReference type="Proteomes" id="UP000580043"/>
    </source>
</evidence>
<feature type="compositionally biased region" description="Polar residues" evidence="1">
    <location>
        <begin position="25"/>
        <end position="34"/>
    </location>
</feature>
<dbReference type="EMBL" id="JABBGA010000022">
    <property type="protein sequence ID" value="NML28139.1"/>
    <property type="molecule type" value="Genomic_DNA"/>
</dbReference>
<protein>
    <recommendedName>
        <fullName evidence="2">Dimethylamine monooxygenase subunit DmmA-like C-terminal domain-containing protein</fullName>
    </recommendedName>
</protein>
<name>A0A848G9J7_9RHOO</name>
<evidence type="ECO:0000259" key="2">
    <source>
        <dbReference type="Pfam" id="PF22289"/>
    </source>
</evidence>
<evidence type="ECO:0000313" key="3">
    <source>
        <dbReference type="EMBL" id="NML28139.1"/>
    </source>
</evidence>
<gene>
    <name evidence="3" type="ORF">HHL15_20475</name>
</gene>
<dbReference type="AlphaFoldDB" id="A0A848G9J7"/>
<dbReference type="Pfam" id="PF22289">
    <property type="entry name" value="DmmA-like_C"/>
    <property type="match status" value="1"/>
</dbReference>
<comment type="caution">
    <text evidence="3">The sequence shown here is derived from an EMBL/GenBank/DDBJ whole genome shotgun (WGS) entry which is preliminary data.</text>
</comment>
<evidence type="ECO:0000256" key="1">
    <source>
        <dbReference type="SAM" id="MobiDB-lite"/>
    </source>
</evidence>
<keyword evidence="4" id="KW-1185">Reference proteome</keyword>
<reference evidence="3 4" key="1">
    <citation type="submission" date="2020-04" db="EMBL/GenBank/DDBJ databases">
        <title>Zoogloea sp. G-4-1-14 isolated from soil.</title>
        <authorList>
            <person name="Dahal R.H."/>
        </authorList>
    </citation>
    <scope>NUCLEOTIDE SEQUENCE [LARGE SCALE GENOMIC DNA]</scope>
    <source>
        <strain evidence="3 4">G-4-1-14</strain>
    </source>
</reference>
<sequence length="207" mass="22191">MNTTTCDAGHRSELNDRTAPPSMRSRPTYSSLSPDTAGAEHLLVIEADALQPGQASALSKSFTSVAEALRTVVSGSELPLPGANVQPDLAATLLAVKARLSGATMQQRVYAIGSEPFIWSIHTAAIDAGLDEKQIRLCHSGSLKRRVWCTHCHETTENVTTNIVACTGCGRRLLVRDHFSRRLGAFMGVQIDAEVPGDVPAIEEVFP</sequence>
<dbReference type="RefSeq" id="WP_169147673.1">
    <property type="nucleotide sequence ID" value="NZ_JABBGA010000022.1"/>
</dbReference>
<feature type="region of interest" description="Disordered" evidence="1">
    <location>
        <begin position="1"/>
        <end position="35"/>
    </location>
</feature>
<feature type="domain" description="Dimethylamine monooxygenase subunit DmmA-like C-terminal" evidence="2">
    <location>
        <begin position="146"/>
        <end position="189"/>
    </location>
</feature>
<accession>A0A848G9J7</accession>
<dbReference type="NCBIfam" id="NF041259">
    <property type="entry name" value="mono_DmmA_fam"/>
    <property type="match status" value="1"/>
</dbReference>
<dbReference type="InterPro" id="IPR048037">
    <property type="entry name" value="DmmA-like_C"/>
</dbReference>
<proteinExistence type="predicted"/>
<organism evidence="3 4">
    <name type="scientific">Zoogloea dura</name>
    <dbReference type="NCBI Taxonomy" id="2728840"/>
    <lineage>
        <taxon>Bacteria</taxon>
        <taxon>Pseudomonadati</taxon>
        <taxon>Pseudomonadota</taxon>
        <taxon>Betaproteobacteria</taxon>
        <taxon>Rhodocyclales</taxon>
        <taxon>Zoogloeaceae</taxon>
        <taxon>Zoogloea</taxon>
    </lineage>
</organism>
<dbReference type="Proteomes" id="UP000580043">
    <property type="component" value="Unassembled WGS sequence"/>
</dbReference>